<evidence type="ECO:0000313" key="2">
    <source>
        <dbReference type="Proteomes" id="UP001431209"/>
    </source>
</evidence>
<keyword evidence="2" id="KW-1185">Reference proteome</keyword>
<dbReference type="Proteomes" id="UP001431209">
    <property type="component" value="Unassembled WGS sequence"/>
</dbReference>
<dbReference type="AlphaFoldDB" id="A0AAW2ZEZ0"/>
<reference evidence="1 2" key="1">
    <citation type="submission" date="2024-03" db="EMBL/GenBank/DDBJ databases">
        <title>The Acrasis kona genome and developmental transcriptomes reveal deep origins of eukaryotic multicellular pathways.</title>
        <authorList>
            <person name="Sheikh S."/>
            <person name="Fu C.-J."/>
            <person name="Brown M.W."/>
            <person name="Baldauf S.L."/>
        </authorList>
    </citation>
    <scope>NUCLEOTIDE SEQUENCE [LARGE SCALE GENOMIC DNA]</scope>
    <source>
        <strain evidence="1 2">ATCC MYA-3509</strain>
    </source>
</reference>
<dbReference type="EMBL" id="JAOPGA020001328">
    <property type="protein sequence ID" value="KAL0487266.1"/>
    <property type="molecule type" value="Genomic_DNA"/>
</dbReference>
<accession>A0AAW2ZEZ0</accession>
<comment type="caution">
    <text evidence="1">The sequence shown here is derived from an EMBL/GenBank/DDBJ whole genome shotgun (WGS) entry which is preliminary data.</text>
</comment>
<proteinExistence type="predicted"/>
<protein>
    <submittedName>
        <fullName evidence="1">Uncharacterized protein</fullName>
    </submittedName>
</protein>
<evidence type="ECO:0000313" key="1">
    <source>
        <dbReference type="EMBL" id="KAL0487266.1"/>
    </source>
</evidence>
<gene>
    <name evidence="1" type="ORF">AKO1_001081</name>
</gene>
<name>A0AAW2ZEZ0_9EUKA</name>
<sequence length="251" mass="28803">MEQPHEWLRNPCRENVDLMLQDAQKITKRISDSLVNVGIIQKHENLVHCEDRLEDMQVMIRDVVSKIDGFSGGYHDNFFSFIRLFFVDPPKDASELKNRILKNHKDSDRCGGCGGQVWPMNRHTCRCCKVTLCSWNSCAGSRVFSEVNKHPDNINKNFEVLLCEDCACNSYERAYAYMLKLDKLILDIDGFCDVIDEILQGTSHNSEVVVDVDAKKEELEFKWKLVSADKDFEYYQADSDFGAKTPSSPSN</sequence>
<organism evidence="1 2">
    <name type="scientific">Acrasis kona</name>
    <dbReference type="NCBI Taxonomy" id="1008807"/>
    <lineage>
        <taxon>Eukaryota</taxon>
        <taxon>Discoba</taxon>
        <taxon>Heterolobosea</taxon>
        <taxon>Tetramitia</taxon>
        <taxon>Eutetramitia</taxon>
        <taxon>Acrasidae</taxon>
        <taxon>Acrasis</taxon>
    </lineage>
</organism>